<comment type="caution">
    <text evidence="3">The sequence shown here is derived from an EMBL/GenBank/DDBJ whole genome shotgun (WGS) entry which is preliminary data.</text>
</comment>
<feature type="compositionally biased region" description="Basic and acidic residues" evidence="1">
    <location>
        <begin position="66"/>
        <end position="83"/>
    </location>
</feature>
<reference evidence="3" key="1">
    <citation type="submission" date="2023-10" db="EMBL/GenBank/DDBJ databases">
        <authorList>
            <person name="Chen Y."/>
            <person name="Shah S."/>
            <person name="Dougan E. K."/>
            <person name="Thang M."/>
            <person name="Chan C."/>
        </authorList>
    </citation>
    <scope>NUCLEOTIDE SEQUENCE [LARGE SCALE GENOMIC DNA]</scope>
</reference>
<dbReference type="Proteomes" id="UP001189429">
    <property type="component" value="Unassembled WGS sequence"/>
</dbReference>
<keyword evidence="4" id="KW-1185">Reference proteome</keyword>
<feature type="region of interest" description="Disordered" evidence="1">
    <location>
        <begin position="61"/>
        <end position="93"/>
    </location>
</feature>
<feature type="transmembrane region" description="Helical" evidence="2">
    <location>
        <begin position="30"/>
        <end position="52"/>
    </location>
</feature>
<evidence type="ECO:0000313" key="3">
    <source>
        <dbReference type="EMBL" id="CAK0837785.1"/>
    </source>
</evidence>
<evidence type="ECO:0000256" key="1">
    <source>
        <dbReference type="SAM" id="MobiDB-lite"/>
    </source>
</evidence>
<dbReference type="EMBL" id="CAUYUJ010014175">
    <property type="protein sequence ID" value="CAK0837785.1"/>
    <property type="molecule type" value="Genomic_DNA"/>
</dbReference>
<name>A0ABN9SZ23_9DINO</name>
<proteinExistence type="predicted"/>
<keyword evidence="2" id="KW-1133">Transmembrane helix</keyword>
<accession>A0ABN9SZ23</accession>
<evidence type="ECO:0000256" key="2">
    <source>
        <dbReference type="SAM" id="Phobius"/>
    </source>
</evidence>
<protein>
    <submittedName>
        <fullName evidence="3">Uncharacterized protein</fullName>
    </submittedName>
</protein>
<keyword evidence="2" id="KW-0472">Membrane</keyword>
<sequence>MRRVRIRNSAAQANVCMRTYTNHASDLRKLVLLHTTLCFFFFFFFFFFFLFLEVLRSTRQPAGRPELPDEHEAPPRGVEDQHERRRLRPHRVPGPLHAVELELELAQLQPRRRRGERP</sequence>
<organism evidence="3 4">
    <name type="scientific">Prorocentrum cordatum</name>
    <dbReference type="NCBI Taxonomy" id="2364126"/>
    <lineage>
        <taxon>Eukaryota</taxon>
        <taxon>Sar</taxon>
        <taxon>Alveolata</taxon>
        <taxon>Dinophyceae</taxon>
        <taxon>Prorocentrales</taxon>
        <taxon>Prorocentraceae</taxon>
        <taxon>Prorocentrum</taxon>
    </lineage>
</organism>
<evidence type="ECO:0000313" key="4">
    <source>
        <dbReference type="Proteomes" id="UP001189429"/>
    </source>
</evidence>
<gene>
    <name evidence="3" type="ORF">PCOR1329_LOCUS33894</name>
</gene>
<keyword evidence="2" id="KW-0812">Transmembrane</keyword>